<dbReference type="EMBL" id="JAOVZO020000017">
    <property type="protein sequence ID" value="MDC8013577.1"/>
    <property type="molecule type" value="Genomic_DNA"/>
</dbReference>
<dbReference type="Gene3D" id="2.40.10.10">
    <property type="entry name" value="Trypsin-like serine proteases"/>
    <property type="match status" value="2"/>
</dbReference>
<dbReference type="AlphaFoldDB" id="A0A9X3YL33"/>
<accession>A0A9X3YL33</accession>
<comment type="caution">
    <text evidence="1">The sequence shown here is derived from an EMBL/GenBank/DDBJ whole genome shotgun (WGS) entry which is preliminary data.</text>
</comment>
<evidence type="ECO:0000313" key="1">
    <source>
        <dbReference type="EMBL" id="MDC8013577.1"/>
    </source>
</evidence>
<name>A0A9X3YL33_9GAMM</name>
<dbReference type="GO" id="GO:0006508">
    <property type="term" value="P:proteolysis"/>
    <property type="evidence" value="ECO:0007669"/>
    <property type="project" value="UniProtKB-KW"/>
</dbReference>
<dbReference type="InterPro" id="IPR043504">
    <property type="entry name" value="Peptidase_S1_PA_chymotrypsin"/>
</dbReference>
<evidence type="ECO:0000313" key="2">
    <source>
        <dbReference type="Proteomes" id="UP001139971"/>
    </source>
</evidence>
<proteinExistence type="predicted"/>
<dbReference type="Pfam" id="PF13365">
    <property type="entry name" value="Trypsin_2"/>
    <property type="match status" value="1"/>
</dbReference>
<keyword evidence="1" id="KW-0378">Hydrolase</keyword>
<dbReference type="Proteomes" id="UP001139971">
    <property type="component" value="Unassembled WGS sequence"/>
</dbReference>
<reference evidence="1" key="1">
    <citation type="submission" date="2023-02" db="EMBL/GenBank/DDBJ databases">
        <title>Tahibacter soli sp. nov. isolated from soil.</title>
        <authorList>
            <person name="Baek J.H."/>
            <person name="Lee J.K."/>
            <person name="Choi D.G."/>
            <person name="Jeon C.O."/>
        </authorList>
    </citation>
    <scope>NUCLEOTIDE SEQUENCE</scope>
    <source>
        <strain evidence="1">BL</strain>
    </source>
</reference>
<keyword evidence="2" id="KW-1185">Reference proteome</keyword>
<dbReference type="RefSeq" id="WP_263545783.1">
    <property type="nucleotide sequence ID" value="NZ_JAOVZO020000017.1"/>
</dbReference>
<sequence>MSADARRCWQTATRACAIPIPRDQVHARGGECLVAAWRPRADAAPRILLSAPSTAFLVSPRHVMTAAHALPPQGDPDVVYAFGYAADTFRAAERGLPAYFELRAASVFRVRAVERRVLGVREGDCALIELERDVPADVAVPLTFASREPQLGEPIALAGCADGQPVAMRDGSVLGFDAIWLDHDVEAGPGWSGAPVLDAQGGVLATHTGTAVGAALAASAVAGGVRRMRGSRVV</sequence>
<protein>
    <submittedName>
        <fullName evidence="1">Serine protease</fullName>
    </submittedName>
</protein>
<dbReference type="GO" id="GO:0008233">
    <property type="term" value="F:peptidase activity"/>
    <property type="evidence" value="ECO:0007669"/>
    <property type="project" value="UniProtKB-KW"/>
</dbReference>
<dbReference type="SUPFAM" id="SSF50494">
    <property type="entry name" value="Trypsin-like serine proteases"/>
    <property type="match status" value="1"/>
</dbReference>
<keyword evidence="1" id="KW-0645">Protease</keyword>
<organism evidence="1 2">
    <name type="scientific">Tahibacter soli</name>
    <dbReference type="NCBI Taxonomy" id="2983605"/>
    <lineage>
        <taxon>Bacteria</taxon>
        <taxon>Pseudomonadati</taxon>
        <taxon>Pseudomonadota</taxon>
        <taxon>Gammaproteobacteria</taxon>
        <taxon>Lysobacterales</taxon>
        <taxon>Rhodanobacteraceae</taxon>
        <taxon>Tahibacter</taxon>
    </lineage>
</organism>
<dbReference type="InterPro" id="IPR009003">
    <property type="entry name" value="Peptidase_S1_PA"/>
</dbReference>
<gene>
    <name evidence="1" type="ORF">OD750_013625</name>
</gene>